<reference evidence="4" key="1">
    <citation type="submission" date="2016-10" db="EMBL/GenBank/DDBJ databases">
        <authorList>
            <person name="Varghese N."/>
            <person name="Submissions S."/>
        </authorList>
    </citation>
    <scope>NUCLEOTIDE SEQUENCE [LARGE SCALE GENOMIC DNA]</scope>
    <source>
        <strain evidence="4">JCM 2783</strain>
    </source>
</reference>
<dbReference type="RefSeq" id="WP_093505818.1">
    <property type="nucleotide sequence ID" value="NZ_BSSG01000007.1"/>
</dbReference>
<protein>
    <submittedName>
        <fullName evidence="3">Regulator of sirC expression, contains transglutaminase-like and TPR domains</fullName>
    </submittedName>
</protein>
<feature type="domain" description="Protein SirB1 N-terminal" evidence="2">
    <location>
        <begin position="37"/>
        <end position="183"/>
    </location>
</feature>
<dbReference type="PANTHER" id="PTHR31350">
    <property type="entry name" value="SI:DKEY-261L7.2"/>
    <property type="match status" value="1"/>
</dbReference>
<evidence type="ECO:0000256" key="1">
    <source>
        <dbReference type="ARBA" id="ARBA00007100"/>
    </source>
</evidence>
<dbReference type="Pfam" id="PF13369">
    <property type="entry name" value="Transglut_core2"/>
    <property type="match status" value="1"/>
</dbReference>
<evidence type="ECO:0000313" key="3">
    <source>
        <dbReference type="EMBL" id="SFE04505.1"/>
    </source>
</evidence>
<dbReference type="InterPro" id="IPR032698">
    <property type="entry name" value="SirB1_N"/>
</dbReference>
<dbReference type="PANTHER" id="PTHR31350:SF21">
    <property type="entry name" value="F-BOX ONLY PROTEIN 21"/>
    <property type="match status" value="1"/>
</dbReference>
<accession>A0A1I1XAU9</accession>
<sequence length="267" mass="30219">MSARDHCLACLNAEQPAFFEAALWVAAEHDPAVEPQQLLRELEHLKHQVDSGLPNFPPQELAQPLLRRLSDLHFYDDDDSPVRPQAALLHKVLQRRRGQPLSIALIALELARRLNIPLQGVGFPGYFLLRVPGADHLLDPCGGRRLYTRDCRELLLRYLGPHAQLSAEHMASCDARGMILRLSRNLRHLHAQAEDYISALKDAERVLQLAAPNVNDHLARAELYRHLDCSQAERFDVQRALLLCEDPAQRLKLGDRLRQSSAQPALH</sequence>
<name>A0A1I1XAU9_PSEOC</name>
<dbReference type="Proteomes" id="UP000243950">
    <property type="component" value="Unassembled WGS sequence"/>
</dbReference>
<dbReference type="AlphaFoldDB" id="A0A1I1XAU9"/>
<evidence type="ECO:0000259" key="2">
    <source>
        <dbReference type="Pfam" id="PF13369"/>
    </source>
</evidence>
<organism evidence="3 4">
    <name type="scientific">Pseudomonas straminea</name>
    <dbReference type="NCBI Taxonomy" id="47882"/>
    <lineage>
        <taxon>Bacteria</taxon>
        <taxon>Pseudomonadati</taxon>
        <taxon>Pseudomonadota</taxon>
        <taxon>Gammaproteobacteria</taxon>
        <taxon>Pseudomonadales</taxon>
        <taxon>Pseudomonadaceae</taxon>
        <taxon>Phytopseudomonas</taxon>
    </lineage>
</organism>
<comment type="similarity">
    <text evidence="1">Belongs to the UPF0162 family.</text>
</comment>
<gene>
    <name evidence="3" type="ORF">SAMN05216372_107150</name>
</gene>
<dbReference type="EMBL" id="FOMO01000007">
    <property type="protein sequence ID" value="SFE04505.1"/>
    <property type="molecule type" value="Genomic_DNA"/>
</dbReference>
<evidence type="ECO:0000313" key="4">
    <source>
        <dbReference type="Proteomes" id="UP000243950"/>
    </source>
</evidence>
<proteinExistence type="inferred from homology"/>
<keyword evidence="4" id="KW-1185">Reference proteome</keyword>